<name>A0ABU4HHJ1_9ACTN</name>
<reference evidence="2" key="1">
    <citation type="submission" date="2023-07" db="EMBL/GenBank/DDBJ databases">
        <title>Conexibacter stalactiti sp. nov., isolated from stalactites in a lava cave and emended description of the genus Conexibacter.</title>
        <authorList>
            <person name="Lee S.D."/>
        </authorList>
    </citation>
    <scope>NUCLEOTIDE SEQUENCE [LARGE SCALE GENOMIC DNA]</scope>
    <source>
        <strain evidence="2">KCTC 39840</strain>
    </source>
</reference>
<sequence length="162" mass="17121">MASARPFLRLVPSTAEEARPSQWFCGHCGSVTNEIPAPVARVCGDCELGLLMEASADLVPQPREPFLIVDKSLSVRALSAEAQRFLAVGEGDAVERPVTELLTPADAEAASADAFAAAIMHAAAGDDELRRLTVRPVNVFGVRMAMRVGVCGPPRAALLVLE</sequence>
<evidence type="ECO:0000313" key="2">
    <source>
        <dbReference type="Proteomes" id="UP001284601"/>
    </source>
</evidence>
<accession>A0ABU4HHJ1</accession>
<dbReference type="EMBL" id="JAWSTH010000001">
    <property type="protein sequence ID" value="MDW5592710.1"/>
    <property type="molecule type" value="Genomic_DNA"/>
</dbReference>
<organism evidence="1 2">
    <name type="scientific">Conexibacter stalactiti</name>
    <dbReference type="NCBI Taxonomy" id="1940611"/>
    <lineage>
        <taxon>Bacteria</taxon>
        <taxon>Bacillati</taxon>
        <taxon>Actinomycetota</taxon>
        <taxon>Thermoleophilia</taxon>
        <taxon>Solirubrobacterales</taxon>
        <taxon>Conexibacteraceae</taxon>
        <taxon>Conexibacter</taxon>
    </lineage>
</organism>
<dbReference type="Proteomes" id="UP001284601">
    <property type="component" value="Unassembled WGS sequence"/>
</dbReference>
<gene>
    <name evidence="1" type="ORF">R7226_00075</name>
</gene>
<reference evidence="1 2" key="2">
    <citation type="submission" date="2023-10" db="EMBL/GenBank/DDBJ databases">
        <authorList>
            <person name="Han X.F."/>
        </authorList>
    </citation>
    <scope>NUCLEOTIDE SEQUENCE [LARGE SCALE GENOMIC DNA]</scope>
    <source>
        <strain evidence="1 2">KCTC 39840</strain>
    </source>
</reference>
<proteinExistence type="predicted"/>
<protein>
    <recommendedName>
        <fullName evidence="3">DUF35 domain-containing protein</fullName>
    </recommendedName>
</protein>
<comment type="caution">
    <text evidence="1">The sequence shown here is derived from an EMBL/GenBank/DDBJ whole genome shotgun (WGS) entry which is preliminary data.</text>
</comment>
<keyword evidence="2" id="KW-1185">Reference proteome</keyword>
<evidence type="ECO:0000313" key="1">
    <source>
        <dbReference type="EMBL" id="MDW5592710.1"/>
    </source>
</evidence>
<evidence type="ECO:0008006" key="3">
    <source>
        <dbReference type="Google" id="ProtNLM"/>
    </source>
</evidence>
<dbReference type="RefSeq" id="WP_318594969.1">
    <property type="nucleotide sequence ID" value="NZ_JAWSTH010000001.1"/>
</dbReference>